<evidence type="ECO:0000313" key="1">
    <source>
        <dbReference type="EMBL" id="GFN81834.1"/>
    </source>
</evidence>
<accession>A0AAV3YH45</accession>
<evidence type="ECO:0000313" key="2">
    <source>
        <dbReference type="Proteomes" id="UP000735302"/>
    </source>
</evidence>
<dbReference type="Proteomes" id="UP000735302">
    <property type="component" value="Unassembled WGS sequence"/>
</dbReference>
<dbReference type="EMBL" id="BLXT01000958">
    <property type="protein sequence ID" value="GFN81834.1"/>
    <property type="molecule type" value="Genomic_DNA"/>
</dbReference>
<organism evidence="1 2">
    <name type="scientific">Plakobranchus ocellatus</name>
    <dbReference type="NCBI Taxonomy" id="259542"/>
    <lineage>
        <taxon>Eukaryota</taxon>
        <taxon>Metazoa</taxon>
        <taxon>Spiralia</taxon>
        <taxon>Lophotrochozoa</taxon>
        <taxon>Mollusca</taxon>
        <taxon>Gastropoda</taxon>
        <taxon>Heterobranchia</taxon>
        <taxon>Euthyneura</taxon>
        <taxon>Panpulmonata</taxon>
        <taxon>Sacoglossa</taxon>
        <taxon>Placobranchoidea</taxon>
        <taxon>Plakobranchidae</taxon>
        <taxon>Plakobranchus</taxon>
    </lineage>
</organism>
<comment type="caution">
    <text evidence="1">The sequence shown here is derived from an EMBL/GenBank/DDBJ whole genome shotgun (WGS) entry which is preliminary data.</text>
</comment>
<protein>
    <submittedName>
        <fullName evidence="1">Uncharacterized protein</fullName>
    </submittedName>
</protein>
<proteinExistence type="predicted"/>
<dbReference type="AlphaFoldDB" id="A0AAV3YH45"/>
<name>A0AAV3YH45_9GAST</name>
<reference evidence="1 2" key="1">
    <citation type="journal article" date="2021" name="Elife">
        <title>Chloroplast acquisition without the gene transfer in kleptoplastic sea slugs, Plakobranchus ocellatus.</title>
        <authorList>
            <person name="Maeda T."/>
            <person name="Takahashi S."/>
            <person name="Yoshida T."/>
            <person name="Shimamura S."/>
            <person name="Takaki Y."/>
            <person name="Nagai Y."/>
            <person name="Toyoda A."/>
            <person name="Suzuki Y."/>
            <person name="Arimoto A."/>
            <person name="Ishii H."/>
            <person name="Satoh N."/>
            <person name="Nishiyama T."/>
            <person name="Hasebe M."/>
            <person name="Maruyama T."/>
            <person name="Minagawa J."/>
            <person name="Obokata J."/>
            <person name="Shigenobu S."/>
        </authorList>
    </citation>
    <scope>NUCLEOTIDE SEQUENCE [LARGE SCALE GENOMIC DNA]</scope>
</reference>
<keyword evidence="2" id="KW-1185">Reference proteome</keyword>
<gene>
    <name evidence="1" type="ORF">PoB_000834000</name>
</gene>
<sequence length="99" mass="11247">MSLKTKDKVKSKCRLGIVTEKGVYIDLWIDKDDHDLLSKGDQLSEAENILGKYLHQLKNLPYEDDSCQSIKLEGWGLSPLVAYIADDKGMPVDLHHYKS</sequence>